<dbReference type="SUPFAM" id="SSF47473">
    <property type="entry name" value="EF-hand"/>
    <property type="match status" value="1"/>
</dbReference>
<dbReference type="PROSITE" id="PS50222">
    <property type="entry name" value="EF_HAND_2"/>
    <property type="match status" value="1"/>
</dbReference>
<comment type="caution">
    <text evidence="4">The sequence shown here is derived from an EMBL/GenBank/DDBJ whole genome shotgun (WGS) entry which is preliminary data.</text>
</comment>
<dbReference type="Gene3D" id="1.10.238.10">
    <property type="entry name" value="EF-hand"/>
    <property type="match status" value="1"/>
</dbReference>
<feature type="non-terminal residue" evidence="4">
    <location>
        <position position="59"/>
    </location>
</feature>
<keyword evidence="1" id="KW-0106">Calcium</keyword>
<feature type="compositionally biased region" description="Low complexity" evidence="2">
    <location>
        <begin position="7"/>
        <end position="17"/>
    </location>
</feature>
<feature type="region of interest" description="Disordered" evidence="2">
    <location>
        <begin position="1"/>
        <end position="23"/>
    </location>
</feature>
<evidence type="ECO:0000259" key="3">
    <source>
        <dbReference type="PROSITE" id="PS50222"/>
    </source>
</evidence>
<proteinExistence type="predicted"/>
<dbReference type="PROSITE" id="PS00018">
    <property type="entry name" value="EF_HAND_1"/>
    <property type="match status" value="1"/>
</dbReference>
<name>A0A822E348_9BILA</name>
<evidence type="ECO:0000256" key="2">
    <source>
        <dbReference type="SAM" id="MobiDB-lite"/>
    </source>
</evidence>
<gene>
    <name evidence="4" type="ORF">QYT958_LOCUS44346</name>
</gene>
<protein>
    <recommendedName>
        <fullName evidence="3">EF-hand domain-containing protein</fullName>
    </recommendedName>
</protein>
<dbReference type="InterPro" id="IPR018247">
    <property type="entry name" value="EF_Hand_1_Ca_BS"/>
</dbReference>
<dbReference type="AlphaFoldDB" id="A0A822E348"/>
<dbReference type="Proteomes" id="UP000663848">
    <property type="component" value="Unassembled WGS sequence"/>
</dbReference>
<dbReference type="InterPro" id="IPR002048">
    <property type="entry name" value="EF_hand_dom"/>
</dbReference>
<reference evidence="4" key="1">
    <citation type="submission" date="2021-02" db="EMBL/GenBank/DDBJ databases">
        <authorList>
            <person name="Nowell W R."/>
        </authorList>
    </citation>
    <scope>NUCLEOTIDE SEQUENCE</scope>
</reference>
<sequence>MTNYEYSSYASSSSGNNLAGGSGGADAAFAQADANKDGSLDRSEFASYFNSAGGGGGGQ</sequence>
<organism evidence="4 5">
    <name type="scientific">Rotaria socialis</name>
    <dbReference type="NCBI Taxonomy" id="392032"/>
    <lineage>
        <taxon>Eukaryota</taxon>
        <taxon>Metazoa</taxon>
        <taxon>Spiralia</taxon>
        <taxon>Gnathifera</taxon>
        <taxon>Rotifera</taxon>
        <taxon>Eurotatoria</taxon>
        <taxon>Bdelloidea</taxon>
        <taxon>Philodinida</taxon>
        <taxon>Philodinidae</taxon>
        <taxon>Rotaria</taxon>
    </lineage>
</organism>
<evidence type="ECO:0000313" key="5">
    <source>
        <dbReference type="Proteomes" id="UP000663848"/>
    </source>
</evidence>
<evidence type="ECO:0000256" key="1">
    <source>
        <dbReference type="ARBA" id="ARBA00022837"/>
    </source>
</evidence>
<dbReference type="EMBL" id="CAJOBR010068155">
    <property type="protein sequence ID" value="CAF5091136.1"/>
    <property type="molecule type" value="Genomic_DNA"/>
</dbReference>
<accession>A0A822E348</accession>
<feature type="domain" description="EF-hand" evidence="3">
    <location>
        <begin position="20"/>
        <end position="55"/>
    </location>
</feature>
<dbReference type="GO" id="GO:0005509">
    <property type="term" value="F:calcium ion binding"/>
    <property type="evidence" value="ECO:0007669"/>
    <property type="project" value="InterPro"/>
</dbReference>
<evidence type="ECO:0000313" key="4">
    <source>
        <dbReference type="EMBL" id="CAF5091136.1"/>
    </source>
</evidence>
<dbReference type="Pfam" id="PF13202">
    <property type="entry name" value="EF-hand_5"/>
    <property type="match status" value="1"/>
</dbReference>
<dbReference type="InterPro" id="IPR011992">
    <property type="entry name" value="EF-hand-dom_pair"/>
</dbReference>